<keyword evidence="1" id="KW-0547">Nucleotide-binding</keyword>
<dbReference type="Gene3D" id="3.40.50.300">
    <property type="entry name" value="P-loop containing nucleotide triphosphate hydrolases"/>
    <property type="match status" value="1"/>
</dbReference>
<evidence type="ECO:0000313" key="2">
    <source>
        <dbReference type="EMBL" id="XBX75182.1"/>
    </source>
</evidence>
<dbReference type="EMBL" id="CP158367">
    <property type="protein sequence ID" value="XBX75182.1"/>
    <property type="molecule type" value="Genomic_DNA"/>
</dbReference>
<dbReference type="RefSeq" id="WP_350343927.1">
    <property type="nucleotide sequence ID" value="NZ_CP158367.1"/>
</dbReference>
<protein>
    <submittedName>
        <fullName evidence="2">EutP/PduV family microcompartment system protein</fullName>
    </submittedName>
</protein>
<reference evidence="2" key="2">
    <citation type="submission" date="2024-06" db="EMBL/GenBank/DDBJ databases">
        <authorList>
            <person name="Petrova K.O."/>
            <person name="Toshchakov S.V."/>
            <person name="Boltjanskaja Y.V."/>
            <person name="Kevbrin V."/>
        </authorList>
    </citation>
    <scope>NUCLEOTIDE SEQUENCE</scope>
    <source>
        <strain evidence="2">Z-910T</strain>
    </source>
</reference>
<accession>A0AAU7VMM0</accession>
<organism evidence="2">
    <name type="scientific">Proteinivorax tanatarense</name>
    <dbReference type="NCBI Taxonomy" id="1260629"/>
    <lineage>
        <taxon>Bacteria</taxon>
        <taxon>Bacillati</taxon>
        <taxon>Bacillota</taxon>
        <taxon>Clostridia</taxon>
        <taxon>Eubacteriales</taxon>
        <taxon>Proteinivoracaceae</taxon>
        <taxon>Proteinivorax</taxon>
    </lineage>
</organism>
<sequence length="149" mass="17028">MRKKRIMVVGPRRSGKTTLVNALNNYEGPLRRTQDVIYGEKTIDVPSSYIENPRMYKYIIAMSQDASHLLLLIDQSKCQNIYSPGFAKPFKCPVIGVVTKSGLQPENESLCYKQFEQIGVEKPYFKISSPQCKGIKELKEHLCKQGKKR</sequence>
<dbReference type="GO" id="GO:0005524">
    <property type="term" value="F:ATP binding"/>
    <property type="evidence" value="ECO:0007669"/>
    <property type="project" value="UniProtKB-UniRule"/>
</dbReference>
<dbReference type="InterPro" id="IPR012381">
    <property type="entry name" value="EutP_PduV"/>
</dbReference>
<dbReference type="Pfam" id="PF10662">
    <property type="entry name" value="PduV-EutP"/>
    <property type="match status" value="1"/>
</dbReference>
<reference evidence="2" key="1">
    <citation type="journal article" date="2013" name="Extremophiles">
        <title>Proteinivorax tanatarense gen. nov., sp. nov., an anaerobic, haloalkaliphilic, proteolytic bacterium isolated from a decaying algal bloom, and proposal of Proteinivoraceae fam. nov.</title>
        <authorList>
            <person name="Kevbrin V."/>
            <person name="Boltyanskaya Y."/>
            <person name="Zhilina T."/>
            <person name="Kolganova T."/>
            <person name="Lavrentjeva E."/>
            <person name="Kuznetsov B."/>
        </authorList>
    </citation>
    <scope>NUCLEOTIDE SEQUENCE</scope>
    <source>
        <strain evidence="2">Z-910T</strain>
    </source>
</reference>
<dbReference type="PIRSF" id="PIRSF036409">
    <property type="entry name" value="EutP_PduV"/>
    <property type="match status" value="1"/>
</dbReference>
<proteinExistence type="inferred from homology"/>
<dbReference type="CDD" id="cd00882">
    <property type="entry name" value="Ras_like_GTPase"/>
    <property type="match status" value="1"/>
</dbReference>
<dbReference type="SUPFAM" id="SSF52540">
    <property type="entry name" value="P-loop containing nucleoside triphosphate hydrolases"/>
    <property type="match status" value="1"/>
</dbReference>
<dbReference type="GO" id="GO:0006576">
    <property type="term" value="P:biogenic amine metabolic process"/>
    <property type="evidence" value="ECO:0007669"/>
    <property type="project" value="InterPro"/>
</dbReference>
<gene>
    <name evidence="2" type="ORF">PRVXT_000289</name>
</gene>
<dbReference type="InterPro" id="IPR027417">
    <property type="entry name" value="P-loop_NTPase"/>
</dbReference>
<comment type="similarity">
    <text evidence="1">Belongs to the EutP/PduV family.</text>
</comment>
<dbReference type="AlphaFoldDB" id="A0AAU7VMM0"/>
<evidence type="ECO:0000256" key="1">
    <source>
        <dbReference type="PIRNR" id="PIRNR036409"/>
    </source>
</evidence>
<dbReference type="PANTHER" id="PTHR40453:SF1">
    <property type="entry name" value="PROTEIN YOEF"/>
    <property type="match status" value="1"/>
</dbReference>
<name>A0AAU7VMM0_9FIRM</name>
<dbReference type="PANTHER" id="PTHR40453">
    <property type="entry name" value="PROTEIN YOEF"/>
    <property type="match status" value="1"/>
</dbReference>